<accession>A0A2D2DHR6</accession>
<name>A0A2D2DHR6_9BURK</name>
<reference evidence="1" key="1">
    <citation type="submission" date="2017-10" db="EMBL/GenBank/DDBJ databases">
        <title>Massilia psychrophilum sp. nov., a novel purple-pigmented bacterium isolated from Tianshan glacier, Xinjiang Municipality, China.</title>
        <authorList>
            <person name="Wang H."/>
        </authorList>
    </citation>
    <scope>NUCLEOTIDE SEQUENCE [LARGE SCALE GENOMIC DNA]</scope>
    <source>
        <strain evidence="1">B2</strain>
    </source>
</reference>
<protein>
    <submittedName>
        <fullName evidence="1">Uncharacterized protein</fullName>
    </submittedName>
</protein>
<gene>
    <name evidence="1" type="ORF">CR152_08300</name>
</gene>
<keyword evidence="2" id="KW-1185">Reference proteome</keyword>
<dbReference type="Proteomes" id="UP000229897">
    <property type="component" value="Chromosome"/>
</dbReference>
<organism evidence="1 2">
    <name type="scientific">Massilia violaceinigra</name>
    <dbReference type="NCBI Taxonomy" id="2045208"/>
    <lineage>
        <taxon>Bacteria</taxon>
        <taxon>Pseudomonadati</taxon>
        <taxon>Pseudomonadota</taxon>
        <taxon>Betaproteobacteria</taxon>
        <taxon>Burkholderiales</taxon>
        <taxon>Oxalobacteraceae</taxon>
        <taxon>Telluria group</taxon>
        <taxon>Massilia</taxon>
    </lineage>
</organism>
<dbReference type="KEGG" id="mass:CR152_08300"/>
<dbReference type="AlphaFoldDB" id="A0A2D2DHR6"/>
<evidence type="ECO:0000313" key="1">
    <source>
        <dbReference type="EMBL" id="ATQ74518.1"/>
    </source>
</evidence>
<evidence type="ECO:0000313" key="2">
    <source>
        <dbReference type="Proteomes" id="UP000229897"/>
    </source>
</evidence>
<sequence>MIAGAALCALCSFASAQAKKDEMCDVIDSFADGIAVDEKRSMELETQWGGNAVGETHSMEVATQNSDTIVLASKSCKPSAMDEKGRVICQWMMKNTSMEFMGHNISRVIACVTKGPKLIRKDVHVDSLSGELTVYGRQADINVKYQFNSRYDKRNFVAIRITGAEPEE</sequence>
<proteinExistence type="predicted"/>
<dbReference type="EMBL" id="CP024608">
    <property type="protein sequence ID" value="ATQ74518.1"/>
    <property type="molecule type" value="Genomic_DNA"/>
</dbReference>